<dbReference type="RefSeq" id="WP_004472039.1">
    <property type="nucleotide sequence ID" value="NZ_AHMU02000058.1"/>
</dbReference>
<evidence type="ECO:0000313" key="2">
    <source>
        <dbReference type="Proteomes" id="UP000012106"/>
    </source>
</evidence>
<reference evidence="1 2" key="1">
    <citation type="submission" date="2013-01" db="EMBL/GenBank/DDBJ databases">
        <authorList>
            <person name="Harkins D.M."/>
            <person name="Durkin A.S."/>
            <person name="Brinkac L.M."/>
            <person name="Haft D.H."/>
            <person name="Selengut J.D."/>
            <person name="Sanka R."/>
            <person name="DePew J."/>
            <person name="Purushe J."/>
            <person name="Hartskeerl R.A."/>
            <person name="Ahmed A."/>
            <person name="van der Linden H."/>
            <person name="Goris M.G.A."/>
            <person name="Vinetz J.M."/>
            <person name="Sutton G.G."/>
            <person name="Nierman W.C."/>
            <person name="Fouts D.E."/>
        </authorList>
    </citation>
    <scope>NUCLEOTIDE SEQUENCE [LARGE SCALE GENOMIC DNA]</scope>
    <source>
        <strain evidence="1 2">MAVJ 401</strain>
    </source>
</reference>
<comment type="caution">
    <text evidence="1">The sequence shown here is derived from an EMBL/GenBank/DDBJ whole genome shotgun (WGS) entry which is preliminary data.</text>
</comment>
<evidence type="ECO:0000313" key="1">
    <source>
        <dbReference type="EMBL" id="EMN21172.1"/>
    </source>
</evidence>
<proteinExistence type="predicted"/>
<organism evidence="1 2">
    <name type="scientific">Leptospira santarosai serovar Arenal str. MAVJ 401</name>
    <dbReference type="NCBI Taxonomy" id="1049976"/>
    <lineage>
        <taxon>Bacteria</taxon>
        <taxon>Pseudomonadati</taxon>
        <taxon>Spirochaetota</taxon>
        <taxon>Spirochaetia</taxon>
        <taxon>Leptospirales</taxon>
        <taxon>Leptospiraceae</taxon>
        <taxon>Leptospira</taxon>
    </lineage>
</organism>
<gene>
    <name evidence="1" type="ORF">LEP1GSC063_1241</name>
</gene>
<dbReference type="AlphaFoldDB" id="M6K085"/>
<accession>M6K085</accession>
<sequence>MNSREVEKWIKKLGPEAMPFTRANQHRTVNEEERIDLSNFSFDAINDGSPEPNLEFIYEEKGSFPESKKYIWLIYLKNGEINFKIIPDSYPNQAGINNYGRKNVCHTNLSGGELALQGGECWWSESSKTMFVNNQSGRYPSETEAQFQAVIEFFKFVGYKNVVDARIKI</sequence>
<protein>
    <submittedName>
        <fullName evidence="1">Uncharacterized protein</fullName>
    </submittedName>
</protein>
<dbReference type="EMBL" id="AHMU02000058">
    <property type="protein sequence ID" value="EMN21172.1"/>
    <property type="molecule type" value="Genomic_DNA"/>
</dbReference>
<dbReference type="Proteomes" id="UP000012106">
    <property type="component" value="Unassembled WGS sequence"/>
</dbReference>
<name>M6K085_9LEPT</name>